<feature type="transmembrane region" description="Helical" evidence="1">
    <location>
        <begin position="91"/>
        <end position="109"/>
    </location>
</feature>
<name>A0ABR8LRF7_9FLAO</name>
<protein>
    <submittedName>
        <fullName evidence="2">Zinc ribbon domain-containing protein</fullName>
    </submittedName>
</protein>
<keyword evidence="1" id="KW-1133">Transmembrane helix</keyword>
<evidence type="ECO:0000256" key="1">
    <source>
        <dbReference type="SAM" id="Phobius"/>
    </source>
</evidence>
<proteinExistence type="predicted"/>
<gene>
    <name evidence="2" type="ORF">IEG06_05035</name>
</gene>
<feature type="transmembrane region" description="Helical" evidence="1">
    <location>
        <begin position="68"/>
        <end position="85"/>
    </location>
</feature>
<organism evidence="2 3">
    <name type="scientific">Olleya marilimosa</name>
    <dbReference type="NCBI Taxonomy" id="272164"/>
    <lineage>
        <taxon>Bacteria</taxon>
        <taxon>Pseudomonadati</taxon>
        <taxon>Bacteroidota</taxon>
        <taxon>Flavobacteriia</taxon>
        <taxon>Flavobacteriales</taxon>
        <taxon>Flavobacteriaceae</taxon>
    </lineage>
</organism>
<keyword evidence="1" id="KW-0472">Membrane</keyword>
<evidence type="ECO:0000313" key="3">
    <source>
        <dbReference type="Proteomes" id="UP000627521"/>
    </source>
</evidence>
<dbReference type="RefSeq" id="WP_191101071.1">
    <property type="nucleotide sequence ID" value="NZ_JACXXH010000002.1"/>
</dbReference>
<feature type="transmembrane region" description="Helical" evidence="1">
    <location>
        <begin position="116"/>
        <end position="134"/>
    </location>
</feature>
<accession>A0ABR8LRF7</accession>
<sequence>MEVSQSIILQSECKHCETPVKEDHSFCSECGFPLKGSDQDVAKFYAKRVMDKRKTNNAHEKIKAARKTLFIIAAIITVFGFFIYYKTQDLVPLIINLVVSVVYIVLGVWSKQRPLIALILGLLLYLTLIIITAIADPLTLVAGILWKILIIGYLAKGIYSASSINKVA</sequence>
<dbReference type="EMBL" id="JACXXH010000002">
    <property type="protein sequence ID" value="MBD3862805.1"/>
    <property type="molecule type" value="Genomic_DNA"/>
</dbReference>
<reference evidence="2 3" key="1">
    <citation type="submission" date="2020-09" db="EMBL/GenBank/DDBJ databases">
        <title>Bacillus nautilus sp. nov., Chryseoglobus crepusculi sp. nov, and Psychrobacter noctis sp. nov., isolated from deep-sea sponges from the equatorial Atlantic.</title>
        <authorList>
            <person name="Stennett H.L."/>
            <person name="Williams S.E."/>
        </authorList>
    </citation>
    <scope>NUCLEOTIDE SEQUENCE [LARGE SCALE GENOMIC DNA]</scope>
    <source>
        <strain evidence="2 3">28M-24</strain>
    </source>
</reference>
<comment type="caution">
    <text evidence="2">The sequence shown here is derived from an EMBL/GenBank/DDBJ whole genome shotgun (WGS) entry which is preliminary data.</text>
</comment>
<dbReference type="Proteomes" id="UP000627521">
    <property type="component" value="Unassembled WGS sequence"/>
</dbReference>
<keyword evidence="1" id="KW-0812">Transmembrane</keyword>
<evidence type="ECO:0000313" key="2">
    <source>
        <dbReference type="EMBL" id="MBD3862805.1"/>
    </source>
</evidence>
<feature type="transmembrane region" description="Helical" evidence="1">
    <location>
        <begin position="140"/>
        <end position="159"/>
    </location>
</feature>
<keyword evidence="3" id="KW-1185">Reference proteome</keyword>